<dbReference type="InterPro" id="IPR036390">
    <property type="entry name" value="WH_DNA-bd_sf"/>
</dbReference>
<feature type="domain" description="IclR-ED" evidence="5">
    <location>
        <begin position="85"/>
        <end position="268"/>
    </location>
</feature>
<evidence type="ECO:0000256" key="3">
    <source>
        <dbReference type="ARBA" id="ARBA00023163"/>
    </source>
</evidence>
<dbReference type="Pfam" id="PF09339">
    <property type="entry name" value="HTH_IclR"/>
    <property type="match status" value="1"/>
</dbReference>
<gene>
    <name evidence="6" type="ORF">EV667_3227</name>
</gene>
<dbReference type="Gene3D" id="1.10.10.10">
    <property type="entry name" value="Winged helix-like DNA-binding domain superfamily/Winged helix DNA-binding domain"/>
    <property type="match status" value="1"/>
</dbReference>
<dbReference type="InterPro" id="IPR036388">
    <property type="entry name" value="WH-like_DNA-bd_sf"/>
</dbReference>
<name>A0A4R1I645_ANCAQ</name>
<dbReference type="Proteomes" id="UP000295030">
    <property type="component" value="Unassembled WGS sequence"/>
</dbReference>
<dbReference type="PANTHER" id="PTHR30136">
    <property type="entry name" value="HELIX-TURN-HELIX TRANSCRIPTIONAL REGULATOR, ICLR FAMILY"/>
    <property type="match status" value="1"/>
</dbReference>
<sequence>MPKVKSAEAEADAAIVGATGGVQSLHRAMAILQSVARARQGIGLAELSKEVGLHSSTTFHLAKTLVTLGLMRQEPDSKRYRVGPRLFSLASGALDELELLNAATPYLTALAGETGENSHIAVRAGREVVIIGKCDGTASIRLAERIGAARPPHATAIGKILLSALPDPQLDAFLRSISLTPITPKTIVDGDLLRAAIREAGQNAIAFDDGEFDPDVRCLAAPVFDFRNRMIAAVGISAPVWRLSLSRIGEISALVQQAGRDLSAQLGHVPDSTKLTAG</sequence>
<evidence type="ECO:0000256" key="2">
    <source>
        <dbReference type="ARBA" id="ARBA00023125"/>
    </source>
</evidence>
<accession>A0A4R1I645</accession>
<dbReference type="OrthoDB" id="2633250at2"/>
<evidence type="ECO:0000313" key="6">
    <source>
        <dbReference type="EMBL" id="TCK29205.1"/>
    </source>
</evidence>
<protein>
    <submittedName>
        <fullName evidence="6">IclR family transcriptional regulator</fullName>
    </submittedName>
</protein>
<dbReference type="FunFam" id="1.10.10.10:FF:000056">
    <property type="entry name" value="IclR family transcriptional regulator"/>
    <property type="match status" value="1"/>
</dbReference>
<dbReference type="GO" id="GO:0003677">
    <property type="term" value="F:DNA binding"/>
    <property type="evidence" value="ECO:0007669"/>
    <property type="project" value="UniProtKB-KW"/>
</dbReference>
<dbReference type="AlphaFoldDB" id="A0A4R1I645"/>
<keyword evidence="2" id="KW-0238">DNA-binding</keyword>
<dbReference type="PANTHER" id="PTHR30136:SF24">
    <property type="entry name" value="HTH-TYPE TRANSCRIPTIONAL REPRESSOR ALLR"/>
    <property type="match status" value="1"/>
</dbReference>
<evidence type="ECO:0000259" key="4">
    <source>
        <dbReference type="PROSITE" id="PS51077"/>
    </source>
</evidence>
<proteinExistence type="predicted"/>
<dbReference type="PROSITE" id="PS51077">
    <property type="entry name" value="HTH_ICLR"/>
    <property type="match status" value="1"/>
</dbReference>
<dbReference type="InterPro" id="IPR050707">
    <property type="entry name" value="HTH_MetabolicPath_Reg"/>
</dbReference>
<keyword evidence="7" id="KW-1185">Reference proteome</keyword>
<keyword evidence="1" id="KW-0805">Transcription regulation</keyword>
<dbReference type="GO" id="GO:0045892">
    <property type="term" value="P:negative regulation of DNA-templated transcription"/>
    <property type="evidence" value="ECO:0007669"/>
    <property type="project" value="TreeGrafter"/>
</dbReference>
<evidence type="ECO:0000313" key="7">
    <source>
        <dbReference type="Proteomes" id="UP000295030"/>
    </source>
</evidence>
<dbReference type="Gene3D" id="3.30.450.40">
    <property type="match status" value="1"/>
</dbReference>
<dbReference type="RefSeq" id="WP_131836269.1">
    <property type="nucleotide sequence ID" value="NZ_SMFY01000002.1"/>
</dbReference>
<organism evidence="6 7">
    <name type="scientific">Ancylobacter aquaticus</name>
    <dbReference type="NCBI Taxonomy" id="100"/>
    <lineage>
        <taxon>Bacteria</taxon>
        <taxon>Pseudomonadati</taxon>
        <taxon>Pseudomonadota</taxon>
        <taxon>Alphaproteobacteria</taxon>
        <taxon>Hyphomicrobiales</taxon>
        <taxon>Xanthobacteraceae</taxon>
        <taxon>Ancylobacter</taxon>
    </lineage>
</organism>
<reference evidence="6 7" key="1">
    <citation type="submission" date="2019-03" db="EMBL/GenBank/DDBJ databases">
        <title>Genomic Encyclopedia of Type Strains, Phase IV (KMG-IV): sequencing the most valuable type-strain genomes for metagenomic binning, comparative biology and taxonomic classification.</title>
        <authorList>
            <person name="Goeker M."/>
        </authorList>
    </citation>
    <scope>NUCLEOTIDE SEQUENCE [LARGE SCALE GENOMIC DNA]</scope>
    <source>
        <strain evidence="6 7">DSM 101</strain>
    </source>
</reference>
<comment type="caution">
    <text evidence="6">The sequence shown here is derived from an EMBL/GenBank/DDBJ whole genome shotgun (WGS) entry which is preliminary data.</text>
</comment>
<dbReference type="SUPFAM" id="SSF46785">
    <property type="entry name" value="Winged helix' DNA-binding domain"/>
    <property type="match status" value="1"/>
</dbReference>
<dbReference type="InterPro" id="IPR014757">
    <property type="entry name" value="Tscrpt_reg_IclR_C"/>
</dbReference>
<feature type="domain" description="HTH iclR-type" evidence="4">
    <location>
        <begin position="22"/>
        <end position="84"/>
    </location>
</feature>
<dbReference type="SMART" id="SM00346">
    <property type="entry name" value="HTH_ICLR"/>
    <property type="match status" value="1"/>
</dbReference>
<dbReference type="EMBL" id="SMFY01000002">
    <property type="protein sequence ID" value="TCK29205.1"/>
    <property type="molecule type" value="Genomic_DNA"/>
</dbReference>
<dbReference type="InterPro" id="IPR029016">
    <property type="entry name" value="GAF-like_dom_sf"/>
</dbReference>
<dbReference type="PROSITE" id="PS51078">
    <property type="entry name" value="ICLR_ED"/>
    <property type="match status" value="1"/>
</dbReference>
<keyword evidence="3" id="KW-0804">Transcription</keyword>
<dbReference type="GO" id="GO:0003700">
    <property type="term" value="F:DNA-binding transcription factor activity"/>
    <property type="evidence" value="ECO:0007669"/>
    <property type="project" value="TreeGrafter"/>
</dbReference>
<dbReference type="SUPFAM" id="SSF55781">
    <property type="entry name" value="GAF domain-like"/>
    <property type="match status" value="1"/>
</dbReference>
<evidence type="ECO:0000256" key="1">
    <source>
        <dbReference type="ARBA" id="ARBA00023015"/>
    </source>
</evidence>
<dbReference type="InterPro" id="IPR005471">
    <property type="entry name" value="Tscrpt_reg_IclR_N"/>
</dbReference>
<evidence type="ECO:0000259" key="5">
    <source>
        <dbReference type="PROSITE" id="PS51078"/>
    </source>
</evidence>
<dbReference type="Pfam" id="PF01614">
    <property type="entry name" value="IclR_C"/>
    <property type="match status" value="1"/>
</dbReference>